<evidence type="ECO:0000313" key="1">
    <source>
        <dbReference type="EMBL" id="OWZ19897.1"/>
    </source>
</evidence>
<reference evidence="2" key="1">
    <citation type="submission" date="2017-03" db="EMBL/GenBank/DDBJ databases">
        <title>Phytopthora megakarya and P. palmivora, two closely related causual agents of cacao black pod achieved similar genome size and gene model numbers by different mechanisms.</title>
        <authorList>
            <person name="Ali S."/>
            <person name="Shao J."/>
            <person name="Larry D.J."/>
            <person name="Kronmiller B."/>
            <person name="Shen D."/>
            <person name="Strem M.D."/>
            <person name="Melnick R.L."/>
            <person name="Guiltinan M.J."/>
            <person name="Tyler B.M."/>
            <person name="Meinhardt L.W."/>
            <person name="Bailey B.A."/>
        </authorList>
    </citation>
    <scope>NUCLEOTIDE SEQUENCE [LARGE SCALE GENOMIC DNA]</scope>
    <source>
        <strain evidence="2">zdho120</strain>
    </source>
</reference>
<gene>
    <name evidence="1" type="ORF">PHMEG_0005783</name>
</gene>
<keyword evidence="2" id="KW-1185">Reference proteome</keyword>
<sequence>MKAVHDQPDNGSSAKAAPKFKVAKRTIDRVWKCFIEIRHQDGIQGSESKIKGSSGRKKINRDDILRKVAFIPFRRRTNQRSLAEELHVSRSVVRDAIAHGKITRHTCTIHPLLTRENKLTRLRYVLNHVVHGHFSPMYNVVHVDDKWFNEDTDVHTYYILPGKTPHHRQRKSKRFIGKTMFLAAVARPTYNRDGRAVFDGKIGIWDFTKRTVAQRSSCYRPATTIKTKNLDSVNEVVYKRYKIDYVIPAIRSAWPISERGMPIFIPQDNATPHAITNDLDVLWAGLSDGWNIRVKHQQPNRSDLNVLDLGYLSSLQSLQYRENCFNIDEHIAASGGSNEYKLPHIGKEKLQRSCHSHCIVIQRCTNTL</sequence>
<evidence type="ECO:0000313" key="2">
    <source>
        <dbReference type="Proteomes" id="UP000198211"/>
    </source>
</evidence>
<dbReference type="Gene3D" id="3.30.420.10">
    <property type="entry name" value="Ribonuclease H-like superfamily/Ribonuclease H"/>
    <property type="match status" value="1"/>
</dbReference>
<accession>A0A225WS41</accession>
<dbReference type="OrthoDB" id="103147at2759"/>
<protein>
    <submittedName>
        <fullName evidence="1">Mar9 Transposase</fullName>
    </submittedName>
</protein>
<proteinExistence type="predicted"/>
<dbReference type="GO" id="GO:0003676">
    <property type="term" value="F:nucleic acid binding"/>
    <property type="evidence" value="ECO:0007669"/>
    <property type="project" value="InterPro"/>
</dbReference>
<dbReference type="EMBL" id="NBNE01000387">
    <property type="protein sequence ID" value="OWZ19897.1"/>
    <property type="molecule type" value="Genomic_DNA"/>
</dbReference>
<name>A0A225WS41_9STRA</name>
<dbReference type="PANTHER" id="PTHR47169">
    <property type="entry name" value="OS01G0541250 PROTEIN"/>
    <property type="match status" value="1"/>
</dbReference>
<comment type="caution">
    <text evidence="1">The sequence shown here is derived from an EMBL/GenBank/DDBJ whole genome shotgun (WGS) entry which is preliminary data.</text>
</comment>
<dbReference type="Proteomes" id="UP000198211">
    <property type="component" value="Unassembled WGS sequence"/>
</dbReference>
<dbReference type="AlphaFoldDB" id="A0A225WS41"/>
<organism evidence="1 2">
    <name type="scientific">Phytophthora megakarya</name>
    <dbReference type="NCBI Taxonomy" id="4795"/>
    <lineage>
        <taxon>Eukaryota</taxon>
        <taxon>Sar</taxon>
        <taxon>Stramenopiles</taxon>
        <taxon>Oomycota</taxon>
        <taxon>Peronosporomycetes</taxon>
        <taxon>Peronosporales</taxon>
        <taxon>Peronosporaceae</taxon>
        <taxon>Phytophthora</taxon>
    </lineage>
</organism>
<dbReference type="PANTHER" id="PTHR47169:SF2">
    <property type="entry name" value="OS01G0541250 PROTEIN"/>
    <property type="match status" value="1"/>
</dbReference>
<dbReference type="InterPro" id="IPR036397">
    <property type="entry name" value="RNaseH_sf"/>
</dbReference>